<dbReference type="InterPro" id="IPR007272">
    <property type="entry name" value="Sulf_transp_TsuA/YedE"/>
</dbReference>
<dbReference type="Pfam" id="PF00581">
    <property type="entry name" value="Rhodanese"/>
    <property type="match status" value="1"/>
</dbReference>
<feature type="transmembrane region" description="Helical" evidence="2">
    <location>
        <begin position="215"/>
        <end position="234"/>
    </location>
</feature>
<protein>
    <submittedName>
        <fullName evidence="4">Molybdopterin biosynthesis protein MoeB</fullName>
    </submittedName>
</protein>
<sequence length="422" mass="44315">MIAPFFKFGMFGTEASLVVAFVIGIGFGFILERAGFGNARKLAAQFYFQDLRVLKVMFTAIVTAMVGVYALSRVGFLDLSKVYLVPTLLVPDIVGGLLLGMGFVVGGYCPGTSCVSASTGRVDGMVYVAGMFAGLVGFGEVYPKIQSFATMTPMGHLTIAKYFDIPYGLLVFAVVVMALAAFVAAEWAERKFGDGSAGTTGGLLESTRRLTPARILALGLLVLGLFALVGGDPYRGNTVSIDPRALALSAGRGVVKVSPGDLADSIVKGTQEFRIIDLRPAAEYAAYHIPSAENIPLAALAPDSVSSDDKVVLYSDSDLQAAQAWFILRATGDRAAYILAGGLNAWKDQVLYPVRPAKPTALEAAAFEKRAAVSRYLGGTPRAAGASSVQPIEPAPAMVAPIAPPAAPDMARPKKRAAREGC</sequence>
<dbReference type="SUPFAM" id="SSF52821">
    <property type="entry name" value="Rhodanese/Cell cycle control phosphatase"/>
    <property type="match status" value="1"/>
</dbReference>
<dbReference type="CDD" id="cd00158">
    <property type="entry name" value="RHOD"/>
    <property type="match status" value="1"/>
</dbReference>
<keyword evidence="2" id="KW-0472">Membrane</keyword>
<feature type="compositionally biased region" description="Basic residues" evidence="1">
    <location>
        <begin position="413"/>
        <end position="422"/>
    </location>
</feature>
<evidence type="ECO:0000256" key="2">
    <source>
        <dbReference type="SAM" id="Phobius"/>
    </source>
</evidence>
<keyword evidence="2" id="KW-0812">Transmembrane</keyword>
<dbReference type="InterPro" id="IPR001763">
    <property type="entry name" value="Rhodanese-like_dom"/>
</dbReference>
<keyword evidence="2" id="KW-1133">Transmembrane helix</keyword>
<dbReference type="PROSITE" id="PS50206">
    <property type="entry name" value="RHODANESE_3"/>
    <property type="match status" value="1"/>
</dbReference>
<dbReference type="SMART" id="SM00450">
    <property type="entry name" value="RHOD"/>
    <property type="match status" value="1"/>
</dbReference>
<feature type="transmembrane region" description="Helical" evidence="2">
    <location>
        <begin position="15"/>
        <end position="32"/>
    </location>
</feature>
<accession>A0A1J5SA36</accession>
<feature type="transmembrane region" description="Helical" evidence="2">
    <location>
        <begin position="53"/>
        <end position="71"/>
    </location>
</feature>
<dbReference type="Gene3D" id="3.40.250.10">
    <property type="entry name" value="Rhodanese-like domain"/>
    <property type="match status" value="1"/>
</dbReference>
<gene>
    <name evidence="4" type="ORF">GALL_127570</name>
</gene>
<organism evidence="4">
    <name type="scientific">mine drainage metagenome</name>
    <dbReference type="NCBI Taxonomy" id="410659"/>
    <lineage>
        <taxon>unclassified sequences</taxon>
        <taxon>metagenomes</taxon>
        <taxon>ecological metagenomes</taxon>
    </lineage>
</organism>
<dbReference type="EMBL" id="MLJW01000052">
    <property type="protein sequence ID" value="OIR05199.1"/>
    <property type="molecule type" value="Genomic_DNA"/>
</dbReference>
<dbReference type="Pfam" id="PF04143">
    <property type="entry name" value="Sulf_transp"/>
    <property type="match status" value="1"/>
</dbReference>
<feature type="region of interest" description="Disordered" evidence="1">
    <location>
        <begin position="400"/>
        <end position="422"/>
    </location>
</feature>
<evidence type="ECO:0000313" key="4">
    <source>
        <dbReference type="EMBL" id="OIR05199.1"/>
    </source>
</evidence>
<dbReference type="AlphaFoldDB" id="A0A1J5SA36"/>
<name>A0A1J5SA36_9ZZZZ</name>
<evidence type="ECO:0000259" key="3">
    <source>
        <dbReference type="PROSITE" id="PS50206"/>
    </source>
</evidence>
<dbReference type="InterPro" id="IPR036873">
    <property type="entry name" value="Rhodanese-like_dom_sf"/>
</dbReference>
<proteinExistence type="predicted"/>
<feature type="transmembrane region" description="Helical" evidence="2">
    <location>
        <begin position="165"/>
        <end position="185"/>
    </location>
</feature>
<feature type="domain" description="Rhodanese" evidence="3">
    <location>
        <begin position="269"/>
        <end position="355"/>
    </location>
</feature>
<reference evidence="4" key="1">
    <citation type="submission" date="2016-10" db="EMBL/GenBank/DDBJ databases">
        <title>Sequence of Gallionella enrichment culture.</title>
        <authorList>
            <person name="Poehlein A."/>
            <person name="Muehling M."/>
            <person name="Daniel R."/>
        </authorList>
    </citation>
    <scope>NUCLEOTIDE SEQUENCE</scope>
</reference>
<comment type="caution">
    <text evidence="4">The sequence shown here is derived from an EMBL/GenBank/DDBJ whole genome shotgun (WGS) entry which is preliminary data.</text>
</comment>
<evidence type="ECO:0000256" key="1">
    <source>
        <dbReference type="SAM" id="MobiDB-lite"/>
    </source>
</evidence>
<feature type="transmembrane region" description="Helical" evidence="2">
    <location>
        <begin position="126"/>
        <end position="145"/>
    </location>
</feature>